<sequence>MVRAARTGPVDLPGLVKVAGDLAAGRREDADETLQVVVSGLREYLGLDVAFLGEFRGGRRRFRVVSEAPGHHTISPGEGDPIEETFCARVVAGRAPEHIPDAEREPGVNDLPIGRTLGIGTYLSVPVRLSDGSVYGTLCGFTHEPDPLLQERELGVLRLLARLLATHLERERRPDAELDEDRARVAQAIAGHAAHVVVQPVLSLRDRSVVGYEALSRFPDGAPPDGWFALATTVGLGVELEAESVRTALGVMPALRPGTYLAVNASAAALCSSEVSDVLAALDDATLQRVVVELTEQTGIADYDELRARLAALRARGVRVAVDDAGSGHAGLHRILEVSPDLIKLDRTLVQGVAGDEVRQSLVSALTWFSRRSGAQVVAEGIETEADARVLARLGVPFGQGLLLGAPGPVPS</sequence>
<evidence type="ECO:0000313" key="3">
    <source>
        <dbReference type="Proteomes" id="UP001596122"/>
    </source>
</evidence>
<dbReference type="InterPro" id="IPR003018">
    <property type="entry name" value="GAF"/>
</dbReference>
<reference evidence="3" key="1">
    <citation type="journal article" date="2019" name="Int. J. Syst. Evol. Microbiol.">
        <title>The Global Catalogue of Microorganisms (GCM) 10K type strain sequencing project: providing services to taxonomists for standard genome sequencing and annotation.</title>
        <authorList>
            <consortium name="The Broad Institute Genomics Platform"/>
            <consortium name="The Broad Institute Genome Sequencing Center for Infectious Disease"/>
            <person name="Wu L."/>
            <person name="Ma J."/>
        </authorList>
    </citation>
    <scope>NUCLEOTIDE SEQUENCE [LARGE SCALE GENOMIC DNA]</scope>
    <source>
        <strain evidence="3">CCUG 43114</strain>
    </source>
</reference>
<dbReference type="SMART" id="SM00065">
    <property type="entry name" value="GAF"/>
    <property type="match status" value="1"/>
</dbReference>
<dbReference type="RefSeq" id="WP_340267712.1">
    <property type="nucleotide sequence ID" value="NZ_JBBEOG010000002.1"/>
</dbReference>
<accession>A0ABW0GPK6</accession>
<organism evidence="2 3">
    <name type="scientific">Aquipuribacter nitratireducens</name>
    <dbReference type="NCBI Taxonomy" id="650104"/>
    <lineage>
        <taxon>Bacteria</taxon>
        <taxon>Bacillati</taxon>
        <taxon>Actinomycetota</taxon>
        <taxon>Actinomycetes</taxon>
        <taxon>Micrococcales</taxon>
        <taxon>Intrasporangiaceae</taxon>
        <taxon>Aquipuribacter</taxon>
    </lineage>
</organism>
<dbReference type="PANTHER" id="PTHR33121:SF76">
    <property type="entry name" value="SIGNALING PROTEIN"/>
    <property type="match status" value="1"/>
</dbReference>
<evidence type="ECO:0000259" key="1">
    <source>
        <dbReference type="PROSITE" id="PS50883"/>
    </source>
</evidence>
<dbReference type="Proteomes" id="UP001596122">
    <property type="component" value="Unassembled WGS sequence"/>
</dbReference>
<dbReference type="Pfam" id="PF13185">
    <property type="entry name" value="GAF_2"/>
    <property type="match status" value="1"/>
</dbReference>
<dbReference type="PANTHER" id="PTHR33121">
    <property type="entry name" value="CYCLIC DI-GMP PHOSPHODIESTERASE PDEF"/>
    <property type="match status" value="1"/>
</dbReference>
<dbReference type="SMART" id="SM00052">
    <property type="entry name" value="EAL"/>
    <property type="match status" value="1"/>
</dbReference>
<feature type="domain" description="EAL" evidence="1">
    <location>
        <begin position="178"/>
        <end position="412"/>
    </location>
</feature>
<dbReference type="SUPFAM" id="SSF141868">
    <property type="entry name" value="EAL domain-like"/>
    <property type="match status" value="1"/>
</dbReference>
<keyword evidence="3" id="KW-1185">Reference proteome</keyword>
<dbReference type="EMBL" id="JBHSLD010000007">
    <property type="protein sequence ID" value="MFC5380741.1"/>
    <property type="molecule type" value="Genomic_DNA"/>
</dbReference>
<proteinExistence type="predicted"/>
<dbReference type="Pfam" id="PF00563">
    <property type="entry name" value="EAL"/>
    <property type="match status" value="1"/>
</dbReference>
<dbReference type="InterPro" id="IPR029016">
    <property type="entry name" value="GAF-like_dom_sf"/>
</dbReference>
<comment type="caution">
    <text evidence="2">The sequence shown here is derived from an EMBL/GenBank/DDBJ whole genome shotgun (WGS) entry which is preliminary data.</text>
</comment>
<dbReference type="SUPFAM" id="SSF55781">
    <property type="entry name" value="GAF domain-like"/>
    <property type="match status" value="1"/>
</dbReference>
<evidence type="ECO:0000313" key="2">
    <source>
        <dbReference type="EMBL" id="MFC5380741.1"/>
    </source>
</evidence>
<dbReference type="InterPro" id="IPR035919">
    <property type="entry name" value="EAL_sf"/>
</dbReference>
<name>A0ABW0GPK6_9MICO</name>
<dbReference type="PROSITE" id="PS50883">
    <property type="entry name" value="EAL"/>
    <property type="match status" value="1"/>
</dbReference>
<dbReference type="CDD" id="cd01948">
    <property type="entry name" value="EAL"/>
    <property type="match status" value="1"/>
</dbReference>
<dbReference type="Gene3D" id="3.20.20.450">
    <property type="entry name" value="EAL domain"/>
    <property type="match status" value="1"/>
</dbReference>
<dbReference type="InterPro" id="IPR001633">
    <property type="entry name" value="EAL_dom"/>
</dbReference>
<dbReference type="InterPro" id="IPR050706">
    <property type="entry name" value="Cyclic-di-GMP_PDE-like"/>
</dbReference>
<dbReference type="Gene3D" id="3.30.450.40">
    <property type="match status" value="1"/>
</dbReference>
<gene>
    <name evidence="2" type="ORF">ACFPJ6_08060</name>
</gene>
<protein>
    <submittedName>
        <fullName evidence="2">EAL domain-containing protein</fullName>
    </submittedName>
</protein>